<reference evidence="2" key="1">
    <citation type="journal article" date="2011" name="Nat. Biotechnol.">
        <title>The genomic sequence of the Chinese hamster ovary (CHO)-K1 cell line.</title>
        <authorList>
            <person name="Xu X."/>
            <person name="Nagarajan H."/>
            <person name="Lewis N.E."/>
            <person name="Pan S."/>
            <person name="Cai Z."/>
            <person name="Liu X."/>
            <person name="Chen W."/>
            <person name="Xie M."/>
            <person name="Wang W."/>
            <person name="Hammond S."/>
            <person name="Andersen M.R."/>
            <person name="Neff N."/>
            <person name="Passarelli B."/>
            <person name="Koh W."/>
            <person name="Fan H.C."/>
            <person name="Wang J."/>
            <person name="Gui Y."/>
            <person name="Lee K.H."/>
            <person name="Betenbaugh M.J."/>
            <person name="Quake S.R."/>
            <person name="Famili I."/>
            <person name="Palsson B.O."/>
            <person name="Wang J."/>
        </authorList>
    </citation>
    <scope>NUCLEOTIDE SEQUENCE [LARGE SCALE GENOMIC DNA]</scope>
    <source>
        <strain evidence="2">CHO K1 cell line</strain>
    </source>
</reference>
<protein>
    <submittedName>
        <fullName evidence="1">Uncharacterized protein</fullName>
    </submittedName>
</protein>
<sequence>MDRCAISFFSLHSFNVDDVFLPVHLDHFANLLTFVVSSDNLKIIILSNGHRSNIVLLS</sequence>
<accession>G3H3N2</accession>
<name>G3H3N2_CRIGR</name>
<evidence type="ECO:0000313" key="2">
    <source>
        <dbReference type="Proteomes" id="UP000001075"/>
    </source>
</evidence>
<proteinExistence type="predicted"/>
<dbReference type="InParanoid" id="G3H3N2"/>
<dbReference type="AlphaFoldDB" id="G3H3N2"/>
<dbReference type="EMBL" id="JH000128">
    <property type="protein sequence ID" value="EGW01116.1"/>
    <property type="molecule type" value="Genomic_DNA"/>
</dbReference>
<organism evidence="1 2">
    <name type="scientific">Cricetulus griseus</name>
    <name type="common">Chinese hamster</name>
    <name type="synonym">Cricetulus barabensis griseus</name>
    <dbReference type="NCBI Taxonomy" id="10029"/>
    <lineage>
        <taxon>Eukaryota</taxon>
        <taxon>Metazoa</taxon>
        <taxon>Chordata</taxon>
        <taxon>Craniata</taxon>
        <taxon>Vertebrata</taxon>
        <taxon>Euteleostomi</taxon>
        <taxon>Mammalia</taxon>
        <taxon>Eutheria</taxon>
        <taxon>Euarchontoglires</taxon>
        <taxon>Glires</taxon>
        <taxon>Rodentia</taxon>
        <taxon>Myomorpha</taxon>
        <taxon>Muroidea</taxon>
        <taxon>Cricetidae</taxon>
        <taxon>Cricetinae</taxon>
        <taxon>Cricetulus</taxon>
    </lineage>
</organism>
<gene>
    <name evidence="1" type="ORF">I79_004856</name>
</gene>
<evidence type="ECO:0000313" key="1">
    <source>
        <dbReference type="EMBL" id="EGW01116.1"/>
    </source>
</evidence>
<dbReference type="Proteomes" id="UP000001075">
    <property type="component" value="Unassembled WGS sequence"/>
</dbReference>